<protein>
    <recommendedName>
        <fullName evidence="9">Cytochrome c oxidase assembly factor 3</fullName>
    </recommendedName>
</protein>
<evidence type="ECO:0000256" key="4">
    <source>
        <dbReference type="ARBA" id="ARBA00011351"/>
    </source>
</evidence>
<evidence type="ECO:0000256" key="10">
    <source>
        <dbReference type="SAM" id="MobiDB-lite"/>
    </source>
</evidence>
<evidence type="ECO:0000256" key="7">
    <source>
        <dbReference type="ARBA" id="ARBA00023128"/>
    </source>
</evidence>
<evidence type="ECO:0000313" key="13">
    <source>
        <dbReference type="Proteomes" id="UP000664203"/>
    </source>
</evidence>
<comment type="subcellular location">
    <subcellularLocation>
        <location evidence="2">Mitochondrion membrane</location>
        <topology evidence="2">Single-pass membrane protein</topology>
    </subcellularLocation>
</comment>
<dbReference type="InterPro" id="IPR018628">
    <property type="entry name" value="Coa3_CC"/>
</dbReference>
<feature type="compositionally biased region" description="Pro residues" evidence="10">
    <location>
        <begin position="64"/>
        <end position="73"/>
    </location>
</feature>
<comment type="similarity">
    <text evidence="3 9">Belongs to the COA3 family.</text>
</comment>
<dbReference type="EMBL" id="CAJPDR010000035">
    <property type="protein sequence ID" value="CAF9909353.1"/>
    <property type="molecule type" value="Genomic_DNA"/>
</dbReference>
<evidence type="ECO:0000256" key="8">
    <source>
        <dbReference type="ARBA" id="ARBA00023136"/>
    </source>
</evidence>
<keyword evidence="7 9" id="KW-0496">Mitochondrion</keyword>
<feature type="domain" description="Cytochrome c oxidase assembly factor 3 mitochondrial coiled-coil" evidence="11">
    <location>
        <begin position="20"/>
        <end position="62"/>
    </location>
</feature>
<dbReference type="AlphaFoldDB" id="A0A8H3I8V1"/>
<dbReference type="Proteomes" id="UP000664203">
    <property type="component" value="Unassembled WGS sequence"/>
</dbReference>
<keyword evidence="6 9" id="KW-1133">Transmembrane helix</keyword>
<dbReference type="GO" id="GO:0033617">
    <property type="term" value="P:mitochondrial respiratory chain complex IV assembly"/>
    <property type="evidence" value="ECO:0007669"/>
    <property type="project" value="UniProtKB-UniRule"/>
</dbReference>
<comment type="caution">
    <text evidence="12">The sequence shown here is derived from an EMBL/GenBank/DDBJ whole genome shotgun (WGS) entry which is preliminary data.</text>
</comment>
<sequence length="97" mass="10822">MAILPRSSYYDKHYRQSASLIRARQPYLVRNIFTGLGLCSFTIGVYWYTINAVGQDDFSDVPIPDAPAQPPHSPHTGVERPVSAAALNTQKEERSKS</sequence>
<evidence type="ECO:0000256" key="3">
    <source>
        <dbReference type="ARBA" id="ARBA00007035"/>
    </source>
</evidence>
<accession>A0A8H3I8V1</accession>
<dbReference type="PANTHER" id="PTHR15642">
    <property type="entry name" value="CYTOCHROME C OXIDASE ASSEMBLY FACTOR 3, MITOCHONDRIAL"/>
    <property type="match status" value="1"/>
</dbReference>
<name>A0A8H3I8V1_9LECA</name>
<reference evidence="12" key="1">
    <citation type="submission" date="2021-03" db="EMBL/GenBank/DDBJ databases">
        <authorList>
            <person name="Tagirdzhanova G."/>
        </authorList>
    </citation>
    <scope>NUCLEOTIDE SEQUENCE</scope>
</reference>
<comment type="subunit">
    <text evidence="4 9">Component of 250-400 kDa complexes called cytochrome oxidase assembly intermediates or COA complexes.</text>
</comment>
<dbReference type="Pfam" id="PF09813">
    <property type="entry name" value="Coa3_cc"/>
    <property type="match status" value="1"/>
</dbReference>
<comment type="function">
    <text evidence="1 9">Required for assembly of cytochrome c oxidase (complex IV).</text>
</comment>
<keyword evidence="8 9" id="KW-0472">Membrane</keyword>
<keyword evidence="5 9" id="KW-0812">Transmembrane</keyword>
<evidence type="ECO:0000256" key="5">
    <source>
        <dbReference type="ARBA" id="ARBA00022692"/>
    </source>
</evidence>
<proteinExistence type="inferred from homology"/>
<evidence type="ECO:0000256" key="9">
    <source>
        <dbReference type="RuleBase" id="RU367056"/>
    </source>
</evidence>
<evidence type="ECO:0000256" key="2">
    <source>
        <dbReference type="ARBA" id="ARBA00004304"/>
    </source>
</evidence>
<organism evidence="12 13">
    <name type="scientific">Alectoria fallacina</name>
    <dbReference type="NCBI Taxonomy" id="1903189"/>
    <lineage>
        <taxon>Eukaryota</taxon>
        <taxon>Fungi</taxon>
        <taxon>Dikarya</taxon>
        <taxon>Ascomycota</taxon>
        <taxon>Pezizomycotina</taxon>
        <taxon>Lecanoromycetes</taxon>
        <taxon>OSLEUM clade</taxon>
        <taxon>Lecanoromycetidae</taxon>
        <taxon>Lecanorales</taxon>
        <taxon>Lecanorineae</taxon>
        <taxon>Parmeliaceae</taxon>
        <taxon>Alectoria</taxon>
    </lineage>
</organism>
<dbReference type="PANTHER" id="PTHR15642:SF3">
    <property type="entry name" value="CYTOCHROME C OXIDASE ASSEMBLY FACTOR 3 HOMOLOG, MITOCHONDRIAL"/>
    <property type="match status" value="1"/>
</dbReference>
<dbReference type="GO" id="GO:0005743">
    <property type="term" value="C:mitochondrial inner membrane"/>
    <property type="evidence" value="ECO:0007669"/>
    <property type="project" value="UniProtKB-UniRule"/>
</dbReference>
<evidence type="ECO:0000259" key="11">
    <source>
        <dbReference type="Pfam" id="PF09813"/>
    </source>
</evidence>
<evidence type="ECO:0000313" key="12">
    <source>
        <dbReference type="EMBL" id="CAF9909353.1"/>
    </source>
</evidence>
<dbReference type="InterPro" id="IPR041752">
    <property type="entry name" value="Coa3"/>
</dbReference>
<feature type="region of interest" description="Disordered" evidence="10">
    <location>
        <begin position="59"/>
        <end position="97"/>
    </location>
</feature>
<evidence type="ECO:0000256" key="1">
    <source>
        <dbReference type="ARBA" id="ARBA00003064"/>
    </source>
</evidence>
<keyword evidence="13" id="KW-1185">Reference proteome</keyword>
<keyword evidence="9" id="KW-0999">Mitochondrion inner membrane</keyword>
<dbReference type="OrthoDB" id="10018333at2759"/>
<feature type="transmembrane region" description="Helical" evidence="9">
    <location>
        <begin position="27"/>
        <end position="48"/>
    </location>
</feature>
<evidence type="ECO:0000256" key="6">
    <source>
        <dbReference type="ARBA" id="ARBA00022989"/>
    </source>
</evidence>
<gene>
    <name evidence="12" type="ORF">ALECFALPRED_005527</name>
</gene>